<evidence type="ECO:0000313" key="1">
    <source>
        <dbReference type="EMBL" id="KKO08559.1"/>
    </source>
</evidence>
<comment type="caution">
    <text evidence="1">The sequence shown here is derived from an EMBL/GenBank/DDBJ whole genome shotgun (WGS) entry which is preliminary data.</text>
</comment>
<sequence length="267" mass="30245">MDFRKVISPKSQAASARRRAAVMAFQNDTPEGQAATLLHAARTLRESGAFSKDQRYSYDEWALYRVVPELAMRLDPSIELQDVENPDEEERVDQVTWLRGAPAERLESAAKSIMANASFSRIRDSSDEMNDLADATFGYNTCYFSVAADTVFPGCAPEREDLDTRDPLPGQYVLCCHKSGYERVMQYSEDAAEIDKVFDTLVRVTAGEELRDEDAWVKERLSWYPMLKQDGKNGRERLASIEIQDASGEVLRKHSLEREPDETPEMA</sequence>
<reference evidence="1" key="1">
    <citation type="journal article" date="2015" name="Nature">
        <title>Complex archaea that bridge the gap between prokaryotes and eukaryotes.</title>
        <authorList>
            <person name="Spang A."/>
            <person name="Saw J.H."/>
            <person name="Jorgensen S.L."/>
            <person name="Zaremba-Niedzwiedzka K."/>
            <person name="Martijn J."/>
            <person name="Lind A.E."/>
            <person name="van Eijk R."/>
            <person name="Schleper C."/>
            <person name="Guy L."/>
            <person name="Ettema T.J."/>
        </authorList>
    </citation>
    <scope>NUCLEOTIDE SEQUENCE</scope>
</reference>
<dbReference type="AlphaFoldDB" id="A0A0F9YUQ4"/>
<gene>
    <name evidence="1" type="ORF">LCGC14_0044990</name>
</gene>
<name>A0A0F9YUQ4_9ZZZZ</name>
<dbReference type="EMBL" id="LAZR01000009">
    <property type="protein sequence ID" value="KKO08559.1"/>
    <property type="molecule type" value="Genomic_DNA"/>
</dbReference>
<protein>
    <submittedName>
        <fullName evidence="1">Uncharacterized protein</fullName>
    </submittedName>
</protein>
<organism evidence="1">
    <name type="scientific">marine sediment metagenome</name>
    <dbReference type="NCBI Taxonomy" id="412755"/>
    <lineage>
        <taxon>unclassified sequences</taxon>
        <taxon>metagenomes</taxon>
        <taxon>ecological metagenomes</taxon>
    </lineage>
</organism>
<accession>A0A0F9YUQ4</accession>
<proteinExistence type="predicted"/>